<dbReference type="EMBL" id="GGEC01028630">
    <property type="protein sequence ID" value="MBX09114.1"/>
    <property type="molecule type" value="Transcribed_RNA"/>
</dbReference>
<name>A0A2P2KTR2_RHIMU</name>
<organism evidence="1">
    <name type="scientific">Rhizophora mucronata</name>
    <name type="common">Asiatic mangrove</name>
    <dbReference type="NCBI Taxonomy" id="61149"/>
    <lineage>
        <taxon>Eukaryota</taxon>
        <taxon>Viridiplantae</taxon>
        <taxon>Streptophyta</taxon>
        <taxon>Embryophyta</taxon>
        <taxon>Tracheophyta</taxon>
        <taxon>Spermatophyta</taxon>
        <taxon>Magnoliopsida</taxon>
        <taxon>eudicotyledons</taxon>
        <taxon>Gunneridae</taxon>
        <taxon>Pentapetalae</taxon>
        <taxon>rosids</taxon>
        <taxon>fabids</taxon>
        <taxon>Malpighiales</taxon>
        <taxon>Rhizophoraceae</taxon>
        <taxon>Rhizophora</taxon>
    </lineage>
</organism>
<evidence type="ECO:0000313" key="1">
    <source>
        <dbReference type="EMBL" id="MBX09114.1"/>
    </source>
</evidence>
<reference evidence="1" key="1">
    <citation type="submission" date="2018-02" db="EMBL/GenBank/DDBJ databases">
        <title>Rhizophora mucronata_Transcriptome.</title>
        <authorList>
            <person name="Meera S.P."/>
            <person name="Sreeshan A."/>
            <person name="Augustine A."/>
        </authorList>
    </citation>
    <scope>NUCLEOTIDE SEQUENCE</scope>
    <source>
        <tissue evidence="1">Leaf</tissue>
    </source>
</reference>
<sequence>MTKRTYNAKLLSHIHQGCRKNANSHKILHLMLDYFLANYTAFLEYEPGNPI</sequence>
<proteinExistence type="predicted"/>
<protein>
    <submittedName>
        <fullName evidence="1">Uncharacterized protein</fullName>
    </submittedName>
</protein>
<dbReference type="AlphaFoldDB" id="A0A2P2KTR2"/>
<accession>A0A2P2KTR2</accession>